<comment type="caution">
    <text evidence="4">The sequence shown here is derived from an EMBL/GenBank/DDBJ whole genome shotgun (WGS) entry which is preliminary data.</text>
</comment>
<dbReference type="InterPro" id="IPR013324">
    <property type="entry name" value="RNA_pol_sigma_r3/r4-like"/>
</dbReference>
<evidence type="ECO:0000256" key="1">
    <source>
        <dbReference type="ARBA" id="ARBA00011344"/>
    </source>
</evidence>
<gene>
    <name evidence="4" type="ORF">C8D93_103258</name>
</gene>
<accession>A0A318EAY8</accession>
<dbReference type="InterPro" id="IPR013249">
    <property type="entry name" value="RNA_pol_sigma70_r4_t2"/>
</dbReference>
<name>A0A318EAY8_9GAMM</name>
<dbReference type="InterPro" id="IPR052704">
    <property type="entry name" value="ECF_Sigma-70_Domain"/>
</dbReference>
<dbReference type="PANTHER" id="PTHR30173">
    <property type="entry name" value="SIGMA 19 FACTOR"/>
    <property type="match status" value="1"/>
</dbReference>
<dbReference type="AlphaFoldDB" id="A0A318EAY8"/>
<dbReference type="SUPFAM" id="SSF88659">
    <property type="entry name" value="Sigma3 and sigma4 domains of RNA polymerase sigma factors"/>
    <property type="match status" value="1"/>
</dbReference>
<comment type="subunit">
    <text evidence="1">Interacts transiently with the RNA polymerase catalytic core formed by RpoA, RpoB, RpoC and RpoZ (2 alpha, 1 beta, 1 beta' and 1 omega subunit) to form the RNA polymerase holoenzyme that can initiate transcription.</text>
</comment>
<dbReference type="PANTHER" id="PTHR30173:SF36">
    <property type="entry name" value="ECF RNA POLYMERASE SIGMA FACTOR SIGJ"/>
    <property type="match status" value="1"/>
</dbReference>
<dbReference type="InterPro" id="IPR036388">
    <property type="entry name" value="WH-like_DNA-bd_sf"/>
</dbReference>
<dbReference type="EMBL" id="QICN01000003">
    <property type="protein sequence ID" value="PXV69683.1"/>
    <property type="molecule type" value="Genomic_DNA"/>
</dbReference>
<dbReference type="NCBIfam" id="TIGR02937">
    <property type="entry name" value="sigma70-ECF"/>
    <property type="match status" value="1"/>
</dbReference>
<dbReference type="InterPro" id="IPR013325">
    <property type="entry name" value="RNA_pol_sigma_r2"/>
</dbReference>
<dbReference type="GO" id="GO:0006352">
    <property type="term" value="P:DNA-templated transcription initiation"/>
    <property type="evidence" value="ECO:0007669"/>
    <property type="project" value="InterPro"/>
</dbReference>
<sequence>MDTALGFEPHRAWLRGLAYRMLGSQAEAEDAVQDAWLRWNGADVAAVQNPRAFLAQTVTRLCLDRLKSAQAQREHYVGPWLPEPMVETLAAGDDPALAAERAADVSVAFMLALERLSPLERAAFLLHDVFDCDFAEIAEALGRSPAACRQLATRAREQLRSERPRFRPRADEARRLLDAFEQAIASGDATRFKALLADDVRFVSDGGGRIAAARIVVEGLERVTKTWLGFAGKHPPPPGTGFERMRINGLPGLVVRGPDGVVIQTVAIETDARQHITAFYVVRNPEKLRGL</sequence>
<dbReference type="InterPro" id="IPR007627">
    <property type="entry name" value="RNA_pol_sigma70_r2"/>
</dbReference>
<organism evidence="4 5">
    <name type="scientific">Sinimarinibacterium flocculans</name>
    <dbReference type="NCBI Taxonomy" id="985250"/>
    <lineage>
        <taxon>Bacteria</taxon>
        <taxon>Pseudomonadati</taxon>
        <taxon>Pseudomonadota</taxon>
        <taxon>Gammaproteobacteria</taxon>
        <taxon>Nevskiales</taxon>
        <taxon>Nevskiaceae</taxon>
        <taxon>Sinimarinibacterium</taxon>
    </lineage>
</organism>
<dbReference type="Gene3D" id="1.10.1740.10">
    <property type="match status" value="1"/>
</dbReference>
<dbReference type="Proteomes" id="UP000248330">
    <property type="component" value="Unassembled WGS sequence"/>
</dbReference>
<dbReference type="Pfam" id="PF04542">
    <property type="entry name" value="Sigma70_r2"/>
    <property type="match status" value="1"/>
</dbReference>
<evidence type="ECO:0000259" key="2">
    <source>
        <dbReference type="Pfam" id="PF04542"/>
    </source>
</evidence>
<dbReference type="Gene3D" id="1.10.10.10">
    <property type="entry name" value="Winged helix-like DNA-binding domain superfamily/Winged helix DNA-binding domain"/>
    <property type="match status" value="1"/>
</dbReference>
<dbReference type="Pfam" id="PF08281">
    <property type="entry name" value="Sigma70_r4_2"/>
    <property type="match status" value="1"/>
</dbReference>
<reference evidence="4 5" key="1">
    <citation type="submission" date="2018-04" db="EMBL/GenBank/DDBJ databases">
        <title>Genomic Encyclopedia of Type Strains, Phase IV (KMG-IV): sequencing the most valuable type-strain genomes for metagenomic binning, comparative biology and taxonomic classification.</title>
        <authorList>
            <person name="Goeker M."/>
        </authorList>
    </citation>
    <scope>NUCLEOTIDE SEQUENCE [LARGE SCALE GENOMIC DNA]</scope>
    <source>
        <strain evidence="4 5">DSM 104150</strain>
    </source>
</reference>
<protein>
    <submittedName>
        <fullName evidence="4">RNA polymerase ECF family sigma subunit</fullName>
    </submittedName>
</protein>
<dbReference type="GO" id="GO:0003677">
    <property type="term" value="F:DNA binding"/>
    <property type="evidence" value="ECO:0007669"/>
    <property type="project" value="InterPro"/>
</dbReference>
<feature type="domain" description="RNA polymerase sigma factor 70 region 4 type 2" evidence="3">
    <location>
        <begin position="108"/>
        <end position="159"/>
    </location>
</feature>
<dbReference type="InterPro" id="IPR014284">
    <property type="entry name" value="RNA_pol_sigma-70_dom"/>
</dbReference>
<dbReference type="NCBIfam" id="NF007214">
    <property type="entry name" value="PRK09636.1"/>
    <property type="match status" value="1"/>
</dbReference>
<dbReference type="SUPFAM" id="SSF88946">
    <property type="entry name" value="Sigma2 domain of RNA polymerase sigma factors"/>
    <property type="match status" value="1"/>
</dbReference>
<proteinExistence type="predicted"/>
<dbReference type="Gene3D" id="3.10.450.50">
    <property type="match status" value="1"/>
</dbReference>
<dbReference type="InterPro" id="IPR032710">
    <property type="entry name" value="NTF2-like_dom_sf"/>
</dbReference>
<dbReference type="SUPFAM" id="SSF54427">
    <property type="entry name" value="NTF2-like"/>
    <property type="match status" value="1"/>
</dbReference>
<evidence type="ECO:0000259" key="3">
    <source>
        <dbReference type="Pfam" id="PF08281"/>
    </source>
</evidence>
<evidence type="ECO:0000313" key="4">
    <source>
        <dbReference type="EMBL" id="PXV69683.1"/>
    </source>
</evidence>
<dbReference type="GO" id="GO:0016987">
    <property type="term" value="F:sigma factor activity"/>
    <property type="evidence" value="ECO:0007669"/>
    <property type="project" value="InterPro"/>
</dbReference>
<evidence type="ECO:0000313" key="5">
    <source>
        <dbReference type="Proteomes" id="UP000248330"/>
    </source>
</evidence>
<feature type="domain" description="RNA polymerase sigma-70 region 2" evidence="2">
    <location>
        <begin position="7"/>
        <end position="70"/>
    </location>
</feature>
<keyword evidence="5" id="KW-1185">Reference proteome</keyword>